<evidence type="ECO:0000259" key="1">
    <source>
        <dbReference type="Pfam" id="PF01208"/>
    </source>
</evidence>
<dbReference type="GO" id="GO:0004853">
    <property type="term" value="F:uroporphyrinogen decarboxylase activity"/>
    <property type="evidence" value="ECO:0007669"/>
    <property type="project" value="InterPro"/>
</dbReference>
<dbReference type="InterPro" id="IPR000257">
    <property type="entry name" value="Uroporphyrinogen_deCOase"/>
</dbReference>
<dbReference type="InterPro" id="IPR038071">
    <property type="entry name" value="UROD/MetE-like_sf"/>
</dbReference>
<proteinExistence type="predicted"/>
<dbReference type="Pfam" id="PF01208">
    <property type="entry name" value="URO-D"/>
    <property type="match status" value="1"/>
</dbReference>
<protein>
    <recommendedName>
        <fullName evidence="1">Uroporphyrinogen decarboxylase (URO-D) domain-containing protein</fullName>
    </recommendedName>
</protein>
<gene>
    <name evidence="2" type="ORF">S03H2_65835</name>
</gene>
<comment type="caution">
    <text evidence="2">The sequence shown here is derived from an EMBL/GenBank/DDBJ whole genome shotgun (WGS) entry which is preliminary data.</text>
</comment>
<sequence>PERWEKDFLPYYKEITSIISDASMVSQIHTDGDGTELISSFKKAGFQGLQGFEGGCDPYYVNEHYPDFVIVGFGDVSYTLPYGTQDQIESHVKELLAALKENRRFVIGPSTVIFKEIPLENVRTFVNAVIKYGKYNF</sequence>
<dbReference type="Gene3D" id="3.20.20.210">
    <property type="match status" value="1"/>
</dbReference>
<feature type="non-terminal residue" evidence="2">
    <location>
        <position position="1"/>
    </location>
</feature>
<reference evidence="2" key="1">
    <citation type="journal article" date="2014" name="Front. Microbiol.">
        <title>High frequency of phylogenetically diverse reductive dehalogenase-homologous genes in deep subseafloor sedimentary metagenomes.</title>
        <authorList>
            <person name="Kawai M."/>
            <person name="Futagami T."/>
            <person name="Toyoda A."/>
            <person name="Takaki Y."/>
            <person name="Nishi S."/>
            <person name="Hori S."/>
            <person name="Arai W."/>
            <person name="Tsubouchi T."/>
            <person name="Morono Y."/>
            <person name="Uchiyama I."/>
            <person name="Ito T."/>
            <person name="Fujiyama A."/>
            <person name="Inagaki F."/>
            <person name="Takami H."/>
        </authorList>
    </citation>
    <scope>NUCLEOTIDE SEQUENCE</scope>
    <source>
        <strain evidence="2">Expedition CK06-06</strain>
    </source>
</reference>
<dbReference type="SUPFAM" id="SSF51726">
    <property type="entry name" value="UROD/MetE-like"/>
    <property type="match status" value="1"/>
</dbReference>
<dbReference type="EMBL" id="BARU01042921">
    <property type="protein sequence ID" value="GAH76823.1"/>
    <property type="molecule type" value="Genomic_DNA"/>
</dbReference>
<dbReference type="GO" id="GO:0006779">
    <property type="term" value="P:porphyrin-containing compound biosynthetic process"/>
    <property type="evidence" value="ECO:0007669"/>
    <property type="project" value="InterPro"/>
</dbReference>
<evidence type="ECO:0000313" key="2">
    <source>
        <dbReference type="EMBL" id="GAH76823.1"/>
    </source>
</evidence>
<accession>X1K439</accession>
<organism evidence="2">
    <name type="scientific">marine sediment metagenome</name>
    <dbReference type="NCBI Taxonomy" id="412755"/>
    <lineage>
        <taxon>unclassified sequences</taxon>
        <taxon>metagenomes</taxon>
        <taxon>ecological metagenomes</taxon>
    </lineage>
</organism>
<name>X1K439_9ZZZZ</name>
<feature type="domain" description="Uroporphyrinogen decarboxylase (URO-D)" evidence="1">
    <location>
        <begin position="1"/>
        <end position="132"/>
    </location>
</feature>
<dbReference type="AlphaFoldDB" id="X1K439"/>